<name>A0ABV7FAL0_9BURK</name>
<sequence>MRKNSNPAPALIRTIDPLHRFISEKLMLRKLRTGDPDDAVRPCADASSLTVSLPMTTSARSARSVHKALRRFGHMLSRAAATIVLCAIPIGFDDANQTDGSK</sequence>
<dbReference type="RefSeq" id="WP_390333302.1">
    <property type="nucleotide sequence ID" value="NZ_JBHRTP010000101.1"/>
</dbReference>
<organism evidence="1 2">
    <name type="scientific">Undibacterium arcticum</name>
    <dbReference type="NCBI Taxonomy" id="1762892"/>
    <lineage>
        <taxon>Bacteria</taxon>
        <taxon>Pseudomonadati</taxon>
        <taxon>Pseudomonadota</taxon>
        <taxon>Betaproteobacteria</taxon>
        <taxon>Burkholderiales</taxon>
        <taxon>Oxalobacteraceae</taxon>
        <taxon>Undibacterium</taxon>
    </lineage>
</organism>
<accession>A0ABV7FAL0</accession>
<keyword evidence="2" id="KW-1185">Reference proteome</keyword>
<protein>
    <submittedName>
        <fullName evidence="1">Uncharacterized protein</fullName>
    </submittedName>
</protein>
<dbReference type="EMBL" id="JBHRTP010000101">
    <property type="protein sequence ID" value="MFC3111103.1"/>
    <property type="molecule type" value="Genomic_DNA"/>
</dbReference>
<reference evidence="2" key="1">
    <citation type="journal article" date="2019" name="Int. J. Syst. Evol. Microbiol.">
        <title>The Global Catalogue of Microorganisms (GCM) 10K type strain sequencing project: providing services to taxonomists for standard genome sequencing and annotation.</title>
        <authorList>
            <consortium name="The Broad Institute Genomics Platform"/>
            <consortium name="The Broad Institute Genome Sequencing Center for Infectious Disease"/>
            <person name="Wu L."/>
            <person name="Ma J."/>
        </authorList>
    </citation>
    <scope>NUCLEOTIDE SEQUENCE [LARGE SCALE GENOMIC DNA]</scope>
    <source>
        <strain evidence="2">KCTC 42986</strain>
    </source>
</reference>
<gene>
    <name evidence="1" type="ORF">ACFOFO_24650</name>
</gene>
<dbReference type="Proteomes" id="UP001595530">
    <property type="component" value="Unassembled WGS sequence"/>
</dbReference>
<evidence type="ECO:0000313" key="2">
    <source>
        <dbReference type="Proteomes" id="UP001595530"/>
    </source>
</evidence>
<proteinExistence type="predicted"/>
<evidence type="ECO:0000313" key="1">
    <source>
        <dbReference type="EMBL" id="MFC3111103.1"/>
    </source>
</evidence>
<comment type="caution">
    <text evidence="1">The sequence shown here is derived from an EMBL/GenBank/DDBJ whole genome shotgun (WGS) entry which is preliminary data.</text>
</comment>